<proteinExistence type="predicted"/>
<keyword evidence="3" id="KW-1185">Reference proteome</keyword>
<feature type="region of interest" description="Disordered" evidence="1">
    <location>
        <begin position="1"/>
        <end position="31"/>
    </location>
</feature>
<evidence type="ECO:0000313" key="3">
    <source>
        <dbReference type="Proteomes" id="UP001603857"/>
    </source>
</evidence>
<dbReference type="AlphaFoldDB" id="A0ABD1L2M6"/>
<evidence type="ECO:0000256" key="1">
    <source>
        <dbReference type="SAM" id="MobiDB-lite"/>
    </source>
</evidence>
<dbReference type="EMBL" id="JBGMDY010000011">
    <property type="protein sequence ID" value="KAL2317756.1"/>
    <property type="molecule type" value="Genomic_DNA"/>
</dbReference>
<reference evidence="2 3" key="1">
    <citation type="submission" date="2024-08" db="EMBL/GenBank/DDBJ databases">
        <title>Insights into the chromosomal genome structure of Flemingia macrophylla.</title>
        <authorList>
            <person name="Ding Y."/>
            <person name="Zhao Y."/>
            <person name="Bi W."/>
            <person name="Wu M."/>
            <person name="Zhao G."/>
            <person name="Gong Y."/>
            <person name="Li W."/>
            <person name="Zhang P."/>
        </authorList>
    </citation>
    <scope>NUCLEOTIDE SEQUENCE [LARGE SCALE GENOMIC DNA]</scope>
    <source>
        <strain evidence="2">DYQJB</strain>
        <tissue evidence="2">Leaf</tissue>
    </source>
</reference>
<dbReference type="Proteomes" id="UP001603857">
    <property type="component" value="Unassembled WGS sequence"/>
</dbReference>
<organism evidence="2 3">
    <name type="scientific">Flemingia macrophylla</name>
    <dbReference type="NCBI Taxonomy" id="520843"/>
    <lineage>
        <taxon>Eukaryota</taxon>
        <taxon>Viridiplantae</taxon>
        <taxon>Streptophyta</taxon>
        <taxon>Embryophyta</taxon>
        <taxon>Tracheophyta</taxon>
        <taxon>Spermatophyta</taxon>
        <taxon>Magnoliopsida</taxon>
        <taxon>eudicotyledons</taxon>
        <taxon>Gunneridae</taxon>
        <taxon>Pentapetalae</taxon>
        <taxon>rosids</taxon>
        <taxon>fabids</taxon>
        <taxon>Fabales</taxon>
        <taxon>Fabaceae</taxon>
        <taxon>Papilionoideae</taxon>
        <taxon>50 kb inversion clade</taxon>
        <taxon>NPAAA clade</taxon>
        <taxon>indigoferoid/millettioid clade</taxon>
        <taxon>Phaseoleae</taxon>
        <taxon>Flemingia</taxon>
    </lineage>
</organism>
<sequence>MECHIEAMSVATTTKHNGGNDSERDIDLKSPSPHVLLTTDSNGNKISNLRNSLITIR</sequence>
<name>A0ABD1L2M6_9FABA</name>
<comment type="caution">
    <text evidence="2">The sequence shown here is derived from an EMBL/GenBank/DDBJ whole genome shotgun (WGS) entry which is preliminary data.</text>
</comment>
<protein>
    <submittedName>
        <fullName evidence="2">Uncharacterized protein</fullName>
    </submittedName>
</protein>
<accession>A0ABD1L2M6</accession>
<feature type="compositionally biased region" description="Polar residues" evidence="1">
    <location>
        <begin position="10"/>
        <end position="20"/>
    </location>
</feature>
<evidence type="ECO:0000313" key="2">
    <source>
        <dbReference type="EMBL" id="KAL2317756.1"/>
    </source>
</evidence>
<gene>
    <name evidence="2" type="ORF">Fmac_031632</name>
</gene>